<accession>A0A7X3SI22</accession>
<dbReference type="EMBL" id="WUQX01000001">
    <property type="protein sequence ID" value="MXP74995.1"/>
    <property type="molecule type" value="Genomic_DNA"/>
</dbReference>
<evidence type="ECO:0000313" key="2">
    <source>
        <dbReference type="Proteomes" id="UP000460412"/>
    </source>
</evidence>
<dbReference type="Pfam" id="PF05045">
    <property type="entry name" value="RgpF"/>
    <property type="match status" value="1"/>
</dbReference>
<dbReference type="Proteomes" id="UP000460412">
    <property type="component" value="Unassembled WGS sequence"/>
</dbReference>
<evidence type="ECO:0000313" key="1">
    <source>
        <dbReference type="EMBL" id="MXP74995.1"/>
    </source>
</evidence>
<gene>
    <name evidence="1" type="ORF">GN277_06255</name>
</gene>
<keyword evidence="2" id="KW-1185">Reference proteome</keyword>
<dbReference type="RefSeq" id="WP_159750312.1">
    <property type="nucleotide sequence ID" value="NZ_WUQX01000001.1"/>
</dbReference>
<sequence>MKNVYDIRHEKNLLYILSPNGDSDEKETVSENIYAKTAVIFYLYYLHTLSVYLPYVDGVSKDIDIYIISSRKEVLEAVRTHLNQSGRKRVQYILKENRGRDVSALLVEGAEIIKPYKYICFLHDKQARNAKVKQDTDLWIENLWGNLMGGSDYVANVLRMFEENRRLGILAPPEPVGDNFCTWYGYGWHKSYSVTRELADMLQLNTDLSPDKPPITIGTALWFRRQSLQKLFDFGWRYGDFDDGKLRYQDYLSYGIERIFAYVAQDAGFDTGTVMTVDYARKQTNYLQYSTSILFSEAKRFFPVPCISDLKAYKINKEKLLRFAGKNRNLYLYGAGEMGRFCFFLLREANLFPQGFLVSGRDGGSMVCGLAVTSIQDKKECLDCAVIVTAFEERIRNEMVKNLKDRGFYNYLVFWGD</sequence>
<dbReference type="AlphaFoldDB" id="A0A7X3SI22"/>
<reference evidence="1 2" key="1">
    <citation type="submission" date="2019-12" db="EMBL/GenBank/DDBJ databases">
        <title>Sporaefaciens musculi gen. nov., sp. nov., a novel bacterium isolated from the caecum of an obese mouse.</title>
        <authorList>
            <person name="Rasmussen T.S."/>
            <person name="Streidl T."/>
            <person name="Hitch T.C.A."/>
            <person name="Wortmann E."/>
            <person name="Deptula P."/>
            <person name="Hansen M."/>
            <person name="Nielsen D.S."/>
            <person name="Clavel T."/>
            <person name="Vogensen F.K."/>
        </authorList>
    </citation>
    <scope>NUCLEOTIDE SEQUENCE [LARGE SCALE GENOMIC DNA]</scope>
    <source>
        <strain evidence="1 2">WCA-9-b2</strain>
    </source>
</reference>
<proteinExistence type="predicted"/>
<name>A0A7X3SI22_9FIRM</name>
<protein>
    <recommendedName>
        <fullName evidence="3">Rhamnan synthesis protein F</fullName>
    </recommendedName>
</protein>
<dbReference type="InterPro" id="IPR007739">
    <property type="entry name" value="RgpF"/>
</dbReference>
<evidence type="ECO:0008006" key="3">
    <source>
        <dbReference type="Google" id="ProtNLM"/>
    </source>
</evidence>
<comment type="caution">
    <text evidence="1">The sequence shown here is derived from an EMBL/GenBank/DDBJ whole genome shotgun (WGS) entry which is preliminary data.</text>
</comment>
<organism evidence="1 2">
    <name type="scientific">Sporofaciens musculi</name>
    <dbReference type="NCBI Taxonomy" id="2681861"/>
    <lineage>
        <taxon>Bacteria</taxon>
        <taxon>Bacillati</taxon>
        <taxon>Bacillota</taxon>
        <taxon>Clostridia</taxon>
        <taxon>Lachnospirales</taxon>
        <taxon>Lachnospiraceae</taxon>
        <taxon>Sporofaciens</taxon>
    </lineage>
</organism>